<dbReference type="SMART" id="SM00388">
    <property type="entry name" value="HisKA"/>
    <property type="match status" value="1"/>
</dbReference>
<feature type="domain" description="Histidine kinase" evidence="15">
    <location>
        <begin position="279"/>
        <end position="502"/>
    </location>
</feature>
<keyword evidence="5" id="KW-0597">Phosphoprotein</keyword>
<dbReference type="SUPFAM" id="SSF55874">
    <property type="entry name" value="ATPase domain of HSP90 chaperone/DNA topoisomerase II/histidine kinase"/>
    <property type="match status" value="1"/>
</dbReference>
<dbReference type="GO" id="GO:0005524">
    <property type="term" value="F:ATP binding"/>
    <property type="evidence" value="ECO:0007669"/>
    <property type="project" value="UniProtKB-KW"/>
</dbReference>
<evidence type="ECO:0000256" key="3">
    <source>
        <dbReference type="ARBA" id="ARBA00012438"/>
    </source>
</evidence>
<dbReference type="InterPro" id="IPR050398">
    <property type="entry name" value="HssS/ArlS-like"/>
</dbReference>
<keyword evidence="10" id="KW-0067">ATP-binding</keyword>
<evidence type="ECO:0000256" key="14">
    <source>
        <dbReference type="SAM" id="Phobius"/>
    </source>
</evidence>
<keyword evidence="9 17" id="KW-0418">Kinase</keyword>
<evidence type="ECO:0000259" key="16">
    <source>
        <dbReference type="PROSITE" id="PS50885"/>
    </source>
</evidence>
<keyword evidence="6" id="KW-0808">Transferase</keyword>
<feature type="transmembrane region" description="Helical" evidence="14">
    <location>
        <begin position="12"/>
        <end position="34"/>
    </location>
</feature>
<dbReference type="Gene3D" id="3.30.565.10">
    <property type="entry name" value="Histidine kinase-like ATPase, C-terminal domain"/>
    <property type="match status" value="1"/>
</dbReference>
<dbReference type="EMBL" id="QJVJ01000006">
    <property type="protein sequence ID" value="PYI53867.1"/>
    <property type="molecule type" value="Genomic_DNA"/>
</dbReference>
<evidence type="ECO:0000259" key="15">
    <source>
        <dbReference type="PROSITE" id="PS50109"/>
    </source>
</evidence>
<dbReference type="Pfam" id="PF00672">
    <property type="entry name" value="HAMP"/>
    <property type="match status" value="1"/>
</dbReference>
<evidence type="ECO:0000313" key="18">
    <source>
        <dbReference type="Proteomes" id="UP000247476"/>
    </source>
</evidence>
<sequence>MSIRKKLILSNFGMVLIPLVLFFVSAMLLFGLFMRDMAGISDYYGGGDTGRRAFPEIKETFARREELFAGIRFFIRYDPDRLSDAAFLNDLDARFGEMKSGIVVVRGGQAAFVSSYVRDVDVSALQEEAGRDEGRNHWNHNEEWDMESGGKTFVVERRKTTFADGSAGDVYFLSDMSPLVRLYPKAMPIVAGTLLFILALTNGVLTYFVSRSFIRPLYALKEAAEQIKEGKLDHELKTGGRKDEFGQVGAAFEEMRIRLQHSIALQLQYEDNRKELLSNISHDLKTPITAIKGCVEGILDGIADTPEKRNNYLRMIYKKASDMDRQIEELFLFSKLDLKRLPFHFERTGLVAYLSDCVEELRLQHPNADIAFVYAPRSPGEPEPYVSADKEKLHRVIQNVVDNSIKYAGGGERTAIRIELESTDREAIVRMRDNGAGIDAEALPHVFDRFYRADPSRGGGSAGSGLGLAIVKQIVEEHGGRVWAESKTGEGTTIAMALPKDAADETGGRR</sequence>
<dbReference type="InterPro" id="IPR003661">
    <property type="entry name" value="HisK_dim/P_dom"/>
</dbReference>
<keyword evidence="18" id="KW-1185">Reference proteome</keyword>
<dbReference type="Pfam" id="PF00512">
    <property type="entry name" value="HisKA"/>
    <property type="match status" value="1"/>
</dbReference>
<evidence type="ECO:0000256" key="6">
    <source>
        <dbReference type="ARBA" id="ARBA00022679"/>
    </source>
</evidence>
<feature type="transmembrane region" description="Helical" evidence="14">
    <location>
        <begin position="186"/>
        <end position="209"/>
    </location>
</feature>
<dbReference type="Gene3D" id="6.10.340.10">
    <property type="match status" value="1"/>
</dbReference>
<keyword evidence="8" id="KW-0547">Nucleotide-binding</keyword>
<keyword evidence="12" id="KW-0902">Two-component regulatory system</keyword>
<evidence type="ECO:0000256" key="13">
    <source>
        <dbReference type="ARBA" id="ARBA00023136"/>
    </source>
</evidence>
<evidence type="ECO:0000256" key="1">
    <source>
        <dbReference type="ARBA" id="ARBA00000085"/>
    </source>
</evidence>
<keyword evidence="11 14" id="KW-1133">Transmembrane helix</keyword>
<dbReference type="PANTHER" id="PTHR45528:SF1">
    <property type="entry name" value="SENSOR HISTIDINE KINASE CPXA"/>
    <property type="match status" value="1"/>
</dbReference>
<gene>
    <name evidence="17" type="ORF">DLM86_15030</name>
</gene>
<dbReference type="SUPFAM" id="SSF47384">
    <property type="entry name" value="Homodimeric domain of signal transducing histidine kinase"/>
    <property type="match status" value="1"/>
</dbReference>
<dbReference type="CDD" id="cd00082">
    <property type="entry name" value="HisKA"/>
    <property type="match status" value="1"/>
</dbReference>
<dbReference type="AlphaFoldDB" id="A0A2V5KR56"/>
<keyword evidence="13 14" id="KW-0472">Membrane</keyword>
<dbReference type="InterPro" id="IPR004358">
    <property type="entry name" value="Sig_transdc_His_kin-like_C"/>
</dbReference>
<evidence type="ECO:0000256" key="5">
    <source>
        <dbReference type="ARBA" id="ARBA00022553"/>
    </source>
</evidence>
<dbReference type="InterPro" id="IPR003660">
    <property type="entry name" value="HAMP_dom"/>
</dbReference>
<dbReference type="CDD" id="cd00075">
    <property type="entry name" value="HATPase"/>
    <property type="match status" value="1"/>
</dbReference>
<evidence type="ECO:0000256" key="11">
    <source>
        <dbReference type="ARBA" id="ARBA00022989"/>
    </source>
</evidence>
<dbReference type="Pfam" id="PF02518">
    <property type="entry name" value="HATPase_c"/>
    <property type="match status" value="1"/>
</dbReference>
<proteinExistence type="predicted"/>
<keyword evidence="4" id="KW-1003">Cell membrane</keyword>
<keyword evidence="7 14" id="KW-0812">Transmembrane</keyword>
<dbReference type="GO" id="GO:0000155">
    <property type="term" value="F:phosphorelay sensor kinase activity"/>
    <property type="evidence" value="ECO:0007669"/>
    <property type="project" value="InterPro"/>
</dbReference>
<reference evidence="17 18" key="1">
    <citation type="submission" date="2018-05" db="EMBL/GenBank/DDBJ databases">
        <title>Paenibacillus flagellatus sp. nov., isolated from selenium mineral soil.</title>
        <authorList>
            <person name="Dai X."/>
        </authorList>
    </citation>
    <scope>NUCLEOTIDE SEQUENCE [LARGE SCALE GENOMIC DNA]</scope>
    <source>
        <strain evidence="17 18">DXL2</strain>
    </source>
</reference>
<evidence type="ECO:0000313" key="17">
    <source>
        <dbReference type="EMBL" id="PYI53867.1"/>
    </source>
</evidence>
<evidence type="ECO:0000256" key="9">
    <source>
        <dbReference type="ARBA" id="ARBA00022777"/>
    </source>
</evidence>
<dbReference type="SMART" id="SM00304">
    <property type="entry name" value="HAMP"/>
    <property type="match status" value="1"/>
</dbReference>
<evidence type="ECO:0000256" key="10">
    <source>
        <dbReference type="ARBA" id="ARBA00022840"/>
    </source>
</evidence>
<dbReference type="SUPFAM" id="SSF158472">
    <property type="entry name" value="HAMP domain-like"/>
    <property type="match status" value="1"/>
</dbReference>
<dbReference type="InterPro" id="IPR036890">
    <property type="entry name" value="HATPase_C_sf"/>
</dbReference>
<comment type="subcellular location">
    <subcellularLocation>
        <location evidence="2">Cell membrane</location>
        <topology evidence="2">Multi-pass membrane protein</topology>
    </subcellularLocation>
</comment>
<evidence type="ECO:0000256" key="7">
    <source>
        <dbReference type="ARBA" id="ARBA00022692"/>
    </source>
</evidence>
<dbReference type="OrthoDB" id="335833at2"/>
<comment type="caution">
    <text evidence="17">The sequence shown here is derived from an EMBL/GenBank/DDBJ whole genome shotgun (WGS) entry which is preliminary data.</text>
</comment>
<dbReference type="Gene3D" id="1.10.287.130">
    <property type="match status" value="1"/>
</dbReference>
<evidence type="ECO:0000256" key="4">
    <source>
        <dbReference type="ARBA" id="ARBA00022475"/>
    </source>
</evidence>
<dbReference type="Proteomes" id="UP000247476">
    <property type="component" value="Unassembled WGS sequence"/>
</dbReference>
<dbReference type="PANTHER" id="PTHR45528">
    <property type="entry name" value="SENSOR HISTIDINE KINASE CPXA"/>
    <property type="match status" value="1"/>
</dbReference>
<dbReference type="InterPro" id="IPR036097">
    <property type="entry name" value="HisK_dim/P_sf"/>
</dbReference>
<dbReference type="RefSeq" id="WP_110840854.1">
    <property type="nucleotide sequence ID" value="NZ_QJVJ01000006.1"/>
</dbReference>
<dbReference type="InterPro" id="IPR005467">
    <property type="entry name" value="His_kinase_dom"/>
</dbReference>
<evidence type="ECO:0000256" key="12">
    <source>
        <dbReference type="ARBA" id="ARBA00023012"/>
    </source>
</evidence>
<name>A0A2V5KR56_9BACL</name>
<protein>
    <recommendedName>
        <fullName evidence="3">histidine kinase</fullName>
        <ecNumber evidence="3">2.7.13.3</ecNumber>
    </recommendedName>
</protein>
<dbReference type="InterPro" id="IPR003594">
    <property type="entry name" value="HATPase_dom"/>
</dbReference>
<feature type="domain" description="HAMP" evidence="16">
    <location>
        <begin position="211"/>
        <end position="264"/>
    </location>
</feature>
<dbReference type="SMART" id="SM00387">
    <property type="entry name" value="HATPase_c"/>
    <property type="match status" value="1"/>
</dbReference>
<dbReference type="PROSITE" id="PS50109">
    <property type="entry name" value="HIS_KIN"/>
    <property type="match status" value="1"/>
</dbReference>
<comment type="catalytic activity">
    <reaction evidence="1">
        <text>ATP + protein L-histidine = ADP + protein N-phospho-L-histidine.</text>
        <dbReference type="EC" id="2.7.13.3"/>
    </reaction>
</comment>
<dbReference type="GO" id="GO:0005886">
    <property type="term" value="C:plasma membrane"/>
    <property type="evidence" value="ECO:0007669"/>
    <property type="project" value="UniProtKB-SubCell"/>
</dbReference>
<dbReference type="PRINTS" id="PR00344">
    <property type="entry name" value="BCTRLSENSOR"/>
</dbReference>
<dbReference type="FunFam" id="3.30.565.10:FF:000006">
    <property type="entry name" value="Sensor histidine kinase WalK"/>
    <property type="match status" value="1"/>
</dbReference>
<dbReference type="CDD" id="cd06225">
    <property type="entry name" value="HAMP"/>
    <property type="match status" value="1"/>
</dbReference>
<evidence type="ECO:0000256" key="2">
    <source>
        <dbReference type="ARBA" id="ARBA00004651"/>
    </source>
</evidence>
<evidence type="ECO:0000256" key="8">
    <source>
        <dbReference type="ARBA" id="ARBA00022741"/>
    </source>
</evidence>
<accession>A0A2V5KR56</accession>
<dbReference type="EC" id="2.7.13.3" evidence="3"/>
<organism evidence="17 18">
    <name type="scientific">Paenibacillus flagellatus</name>
    <dbReference type="NCBI Taxonomy" id="2211139"/>
    <lineage>
        <taxon>Bacteria</taxon>
        <taxon>Bacillati</taxon>
        <taxon>Bacillota</taxon>
        <taxon>Bacilli</taxon>
        <taxon>Bacillales</taxon>
        <taxon>Paenibacillaceae</taxon>
        <taxon>Paenibacillus</taxon>
    </lineage>
</organism>
<dbReference type="PROSITE" id="PS50885">
    <property type="entry name" value="HAMP"/>
    <property type="match status" value="1"/>
</dbReference>